<gene>
    <name evidence="1" type="ORF">KI387_021504</name>
</gene>
<reference evidence="1 2" key="1">
    <citation type="journal article" date="2021" name="Nat. Plants">
        <title>The Taxus genome provides insights into paclitaxel biosynthesis.</title>
        <authorList>
            <person name="Xiong X."/>
            <person name="Gou J."/>
            <person name="Liao Q."/>
            <person name="Li Y."/>
            <person name="Zhou Q."/>
            <person name="Bi G."/>
            <person name="Li C."/>
            <person name="Du R."/>
            <person name="Wang X."/>
            <person name="Sun T."/>
            <person name="Guo L."/>
            <person name="Liang H."/>
            <person name="Lu P."/>
            <person name="Wu Y."/>
            <person name="Zhang Z."/>
            <person name="Ro D.K."/>
            <person name="Shang Y."/>
            <person name="Huang S."/>
            <person name="Yan J."/>
        </authorList>
    </citation>
    <scope>NUCLEOTIDE SEQUENCE [LARGE SCALE GENOMIC DNA]</scope>
    <source>
        <strain evidence="1">Ta-2019</strain>
    </source>
</reference>
<accession>A0AA38GDV0</accession>
<name>A0AA38GDV0_TAXCH</name>
<dbReference type="EMBL" id="JAHRHJ020000004">
    <property type="protein sequence ID" value="KAH9319735.1"/>
    <property type="molecule type" value="Genomic_DNA"/>
</dbReference>
<sequence length="177" mass="18708">QNLPMPSPNFGTNPNHYGIPSFGSGFGGGFSIRGDALMDLSNRDAALFSSGVDSPILMVMVSTSIFVEGRHGNQSSRFSIVVVAGISIDGGATGLPSSDGGPFLINEIMVVVEPCVFSSGLGKDMDIFLKPHFNEDFGVITQNNVNDTPICISLALVHGNSVVYEVFRGVGYKLHPK</sequence>
<dbReference type="AlphaFoldDB" id="A0AA38GDV0"/>
<protein>
    <submittedName>
        <fullName evidence="1">Uncharacterized protein</fullName>
    </submittedName>
</protein>
<evidence type="ECO:0000313" key="1">
    <source>
        <dbReference type="EMBL" id="KAH9319735.1"/>
    </source>
</evidence>
<organism evidence="1 2">
    <name type="scientific">Taxus chinensis</name>
    <name type="common">Chinese yew</name>
    <name type="synonym">Taxus wallichiana var. chinensis</name>
    <dbReference type="NCBI Taxonomy" id="29808"/>
    <lineage>
        <taxon>Eukaryota</taxon>
        <taxon>Viridiplantae</taxon>
        <taxon>Streptophyta</taxon>
        <taxon>Embryophyta</taxon>
        <taxon>Tracheophyta</taxon>
        <taxon>Spermatophyta</taxon>
        <taxon>Pinopsida</taxon>
        <taxon>Pinidae</taxon>
        <taxon>Conifers II</taxon>
        <taxon>Cupressales</taxon>
        <taxon>Taxaceae</taxon>
        <taxon>Taxus</taxon>
    </lineage>
</organism>
<dbReference type="Proteomes" id="UP000824469">
    <property type="component" value="Unassembled WGS sequence"/>
</dbReference>
<proteinExistence type="predicted"/>
<keyword evidence="2" id="KW-1185">Reference proteome</keyword>
<evidence type="ECO:0000313" key="2">
    <source>
        <dbReference type="Proteomes" id="UP000824469"/>
    </source>
</evidence>
<comment type="caution">
    <text evidence="1">The sequence shown here is derived from an EMBL/GenBank/DDBJ whole genome shotgun (WGS) entry which is preliminary data.</text>
</comment>
<feature type="non-terminal residue" evidence="1">
    <location>
        <position position="1"/>
    </location>
</feature>